<reference evidence="1 2" key="1">
    <citation type="submission" date="2016-04" db="EMBL/GenBank/DDBJ databases">
        <authorList>
            <person name="Chen L."/>
            <person name="Zhuang W."/>
            <person name="Wang G."/>
        </authorList>
    </citation>
    <scope>NUCLEOTIDE SEQUENCE [LARGE SCALE GENOMIC DNA]</scope>
    <source>
        <strain evidence="2">GR20</strain>
    </source>
</reference>
<sequence>MKKNFLLILMVFISLLYGKVSRAQEKESGVDFFTKVLNDNGRYGAFLALKVKSKSFTGTVVTENFCLYRYYNETHGWQKNEYVNFLRERLNADDTIRLDDQYIKSGHCFFTSEIKVDSLSANEIVKLYFTPGEISVMRSGITFNDRNRIVRKLFENKVACRTDDETGAVVLVK</sequence>
<proteinExistence type="predicted"/>
<name>A0ABX3NTJ3_9BACT</name>
<dbReference type="Proteomes" id="UP000192277">
    <property type="component" value="Unassembled WGS sequence"/>
</dbReference>
<dbReference type="EMBL" id="LWBO01000021">
    <property type="protein sequence ID" value="OQP45231.1"/>
    <property type="molecule type" value="Genomic_DNA"/>
</dbReference>
<protein>
    <submittedName>
        <fullName evidence="1">Uncharacterized protein</fullName>
    </submittedName>
</protein>
<keyword evidence="2" id="KW-1185">Reference proteome</keyword>
<accession>A0ABX3NTJ3</accession>
<organism evidence="1 2">
    <name type="scientific">Niastella koreensis</name>
    <dbReference type="NCBI Taxonomy" id="354356"/>
    <lineage>
        <taxon>Bacteria</taxon>
        <taxon>Pseudomonadati</taxon>
        <taxon>Bacteroidota</taxon>
        <taxon>Chitinophagia</taxon>
        <taxon>Chitinophagales</taxon>
        <taxon>Chitinophagaceae</taxon>
        <taxon>Niastella</taxon>
    </lineage>
</organism>
<comment type="caution">
    <text evidence="1">The sequence shown here is derived from an EMBL/GenBank/DDBJ whole genome shotgun (WGS) entry which is preliminary data.</text>
</comment>
<gene>
    <name evidence="1" type="ORF">A4D02_34245</name>
</gene>
<dbReference type="RefSeq" id="WP_014219292.1">
    <property type="nucleotide sequence ID" value="NZ_LWBO01000021.1"/>
</dbReference>
<evidence type="ECO:0000313" key="1">
    <source>
        <dbReference type="EMBL" id="OQP45231.1"/>
    </source>
</evidence>
<evidence type="ECO:0000313" key="2">
    <source>
        <dbReference type="Proteomes" id="UP000192277"/>
    </source>
</evidence>